<dbReference type="InterPro" id="IPR050622">
    <property type="entry name" value="CPA3_antiporter_subunitB"/>
</dbReference>
<evidence type="ECO:0000313" key="11">
    <source>
        <dbReference type="Proteomes" id="UP000321039"/>
    </source>
</evidence>
<evidence type="ECO:0000256" key="5">
    <source>
        <dbReference type="ARBA" id="ARBA00022989"/>
    </source>
</evidence>
<dbReference type="NCBIfam" id="NF009162">
    <property type="entry name" value="PRK12508.1"/>
    <property type="match status" value="1"/>
</dbReference>
<feature type="transmembrane region" description="Helical" evidence="7">
    <location>
        <begin position="88"/>
        <end position="106"/>
    </location>
</feature>
<accession>A0A5C9A1V7</accession>
<dbReference type="GO" id="GO:0005886">
    <property type="term" value="C:plasma membrane"/>
    <property type="evidence" value="ECO:0007669"/>
    <property type="project" value="UniProtKB-SubCell"/>
</dbReference>
<dbReference type="AlphaFoldDB" id="A0A5C9A1V7"/>
<keyword evidence="6 7" id="KW-0472">Membrane</keyword>
<feature type="transmembrane region" description="Helical" evidence="7">
    <location>
        <begin position="156"/>
        <end position="173"/>
    </location>
</feature>
<sequence>MELAVNIVLLSLLVTTAAALVLVRGLLASIMLTSIYGLLSASFFVIMDAVDVAFTEAAVGAGVSPLLLLLSVAVIGRHEARNAGARPLFAVLLVGITGALLIVGTLDMPAFGRADAPAHLHVAPRYLLLSGEETGIPNVVTSVLASYRAYDTLGEVIVIFTAGVAVILILASGTHRGSARPHSAPVDTKDPHTILQVVSKTMIPFMLLFAFYVQFHGDYGPGGGFQAGVIFASGIILYGLLYGLPAICRVIRPPVVELCSALGVLVYGVTGILSMLQGRPFLDYSVLADDPIRAQQIGIMVIELGVGITVASVLIVIYYAFANQFETNGN</sequence>
<feature type="transmembrane region" description="Helical" evidence="7">
    <location>
        <begin position="255"/>
        <end position="277"/>
    </location>
</feature>
<evidence type="ECO:0000259" key="8">
    <source>
        <dbReference type="Pfam" id="PF04039"/>
    </source>
</evidence>
<evidence type="ECO:0000259" key="9">
    <source>
        <dbReference type="Pfam" id="PF13244"/>
    </source>
</evidence>
<dbReference type="Pfam" id="PF13244">
    <property type="entry name" value="MbhD"/>
    <property type="match status" value="1"/>
</dbReference>
<feature type="transmembrane region" description="Helical" evidence="7">
    <location>
        <begin position="6"/>
        <end position="23"/>
    </location>
</feature>
<proteinExistence type="inferred from homology"/>
<dbReference type="Proteomes" id="UP000321039">
    <property type="component" value="Unassembled WGS sequence"/>
</dbReference>
<keyword evidence="11" id="KW-1185">Reference proteome</keyword>
<evidence type="ECO:0000256" key="1">
    <source>
        <dbReference type="ARBA" id="ARBA00004651"/>
    </source>
</evidence>
<dbReference type="EMBL" id="VRZA01000003">
    <property type="protein sequence ID" value="TXS93760.1"/>
    <property type="molecule type" value="Genomic_DNA"/>
</dbReference>
<dbReference type="InterPro" id="IPR025383">
    <property type="entry name" value="MrpA_C/MbhD"/>
</dbReference>
<feature type="transmembrane region" description="Helical" evidence="7">
    <location>
        <begin position="53"/>
        <end position="76"/>
    </location>
</feature>
<dbReference type="PANTHER" id="PTHR33932">
    <property type="entry name" value="NA(+)/H(+) ANTIPORTER SUBUNIT B"/>
    <property type="match status" value="1"/>
</dbReference>
<gene>
    <name evidence="10" type="ORF">FV139_08960</name>
</gene>
<dbReference type="InterPro" id="IPR007182">
    <property type="entry name" value="MnhB"/>
</dbReference>
<comment type="similarity">
    <text evidence="2">Belongs to the CPA3 antiporters (TC 2.A.63) subunit B family.</text>
</comment>
<evidence type="ECO:0000256" key="3">
    <source>
        <dbReference type="ARBA" id="ARBA00022475"/>
    </source>
</evidence>
<evidence type="ECO:0000256" key="7">
    <source>
        <dbReference type="SAM" id="Phobius"/>
    </source>
</evidence>
<dbReference type="NCBIfam" id="NF009159">
    <property type="entry name" value="PRK12504.1"/>
    <property type="match status" value="1"/>
</dbReference>
<feature type="domain" description="MrpA C-terminal/MbhD" evidence="9">
    <location>
        <begin position="12"/>
        <end position="73"/>
    </location>
</feature>
<dbReference type="PANTHER" id="PTHR33932:SF4">
    <property type="entry name" value="NA(+)_H(+) ANTIPORTER SUBUNIT B"/>
    <property type="match status" value="1"/>
</dbReference>
<comment type="caution">
    <text evidence="10">The sequence shown here is derived from an EMBL/GenBank/DDBJ whole genome shotgun (WGS) entry which is preliminary data.</text>
</comment>
<keyword evidence="5 7" id="KW-1133">Transmembrane helix</keyword>
<dbReference type="Pfam" id="PF04039">
    <property type="entry name" value="MnhB"/>
    <property type="match status" value="1"/>
</dbReference>
<feature type="transmembrane region" description="Helical" evidence="7">
    <location>
        <begin position="194"/>
        <end position="213"/>
    </location>
</feature>
<keyword evidence="4 7" id="KW-0812">Transmembrane</keyword>
<reference evidence="10 11" key="1">
    <citation type="submission" date="2019-08" db="EMBL/GenBank/DDBJ databases">
        <title>Parahaliea maris sp. nov., isolated from the surface seawater.</title>
        <authorList>
            <person name="Liu Y."/>
        </authorList>
    </citation>
    <scope>NUCLEOTIDE SEQUENCE [LARGE SCALE GENOMIC DNA]</scope>
    <source>
        <strain evidence="10 11">HSLHS9</strain>
    </source>
</reference>
<name>A0A5C9A1V7_9GAMM</name>
<dbReference type="RefSeq" id="WP_148068102.1">
    <property type="nucleotide sequence ID" value="NZ_VRZA01000003.1"/>
</dbReference>
<comment type="subcellular location">
    <subcellularLocation>
        <location evidence="1">Cell membrane</location>
        <topology evidence="1">Multi-pass membrane protein</topology>
    </subcellularLocation>
</comment>
<feature type="transmembrane region" description="Helical" evidence="7">
    <location>
        <begin position="30"/>
        <end position="47"/>
    </location>
</feature>
<keyword evidence="3" id="KW-1003">Cell membrane</keyword>
<evidence type="ECO:0000256" key="6">
    <source>
        <dbReference type="ARBA" id="ARBA00023136"/>
    </source>
</evidence>
<evidence type="ECO:0000256" key="2">
    <source>
        <dbReference type="ARBA" id="ARBA00009425"/>
    </source>
</evidence>
<evidence type="ECO:0000256" key="4">
    <source>
        <dbReference type="ARBA" id="ARBA00022692"/>
    </source>
</evidence>
<protein>
    <submittedName>
        <fullName evidence="10">Na(+)/H(+) antiporter subunit B</fullName>
    </submittedName>
</protein>
<feature type="transmembrane region" description="Helical" evidence="7">
    <location>
        <begin position="297"/>
        <end position="321"/>
    </location>
</feature>
<dbReference type="NCBIfam" id="NF009161">
    <property type="entry name" value="PRK12507.1"/>
    <property type="match status" value="1"/>
</dbReference>
<feature type="domain" description="Na+/H+ antiporter MnhB subunit-related protein" evidence="8">
    <location>
        <begin position="194"/>
        <end position="315"/>
    </location>
</feature>
<evidence type="ECO:0000313" key="10">
    <source>
        <dbReference type="EMBL" id="TXS93760.1"/>
    </source>
</evidence>
<organism evidence="10 11">
    <name type="scientific">Parahaliea maris</name>
    <dbReference type="NCBI Taxonomy" id="2716870"/>
    <lineage>
        <taxon>Bacteria</taxon>
        <taxon>Pseudomonadati</taxon>
        <taxon>Pseudomonadota</taxon>
        <taxon>Gammaproteobacteria</taxon>
        <taxon>Cellvibrionales</taxon>
        <taxon>Halieaceae</taxon>
        <taxon>Parahaliea</taxon>
    </lineage>
</organism>
<feature type="transmembrane region" description="Helical" evidence="7">
    <location>
        <begin position="225"/>
        <end position="243"/>
    </location>
</feature>